<evidence type="ECO:0000313" key="14">
    <source>
        <dbReference type="EMBL" id="TQD38684.1"/>
    </source>
</evidence>
<dbReference type="InterPro" id="IPR037066">
    <property type="entry name" value="Plug_dom_sf"/>
</dbReference>
<dbReference type="GO" id="GO:0044718">
    <property type="term" value="P:siderophore transmembrane transport"/>
    <property type="evidence" value="ECO:0007669"/>
    <property type="project" value="TreeGrafter"/>
</dbReference>
<keyword evidence="8 14" id="KW-0675">Receptor</keyword>
<dbReference type="Pfam" id="PF00593">
    <property type="entry name" value="TonB_dep_Rec_b-barrel"/>
    <property type="match status" value="1"/>
</dbReference>
<reference evidence="14 15" key="1">
    <citation type="submission" date="2019-06" db="EMBL/GenBank/DDBJ databases">
        <title>Flavibacter putida gen. nov., sp. nov., a novel marine bacterium of the family Flavobacteriaceae isolated from coastal seawater.</title>
        <authorList>
            <person name="Feng X."/>
        </authorList>
    </citation>
    <scope>NUCLEOTIDE SEQUENCE [LARGE SCALE GENOMIC DNA]</scope>
    <source>
        <strain evidence="14 15">PLHSN227</strain>
    </source>
</reference>
<evidence type="ECO:0000256" key="4">
    <source>
        <dbReference type="ARBA" id="ARBA00022692"/>
    </source>
</evidence>
<comment type="subcellular location">
    <subcellularLocation>
        <location evidence="1 10">Cell outer membrane</location>
        <topology evidence="1 10">Multi-pass membrane protein</topology>
    </subcellularLocation>
</comment>
<dbReference type="InterPro" id="IPR012910">
    <property type="entry name" value="Plug_dom"/>
</dbReference>
<evidence type="ECO:0000313" key="15">
    <source>
        <dbReference type="Proteomes" id="UP000317169"/>
    </source>
</evidence>
<evidence type="ECO:0000256" key="6">
    <source>
        <dbReference type="ARBA" id="ARBA00023077"/>
    </source>
</evidence>
<feature type="domain" description="TonB-dependent receptor plug" evidence="13">
    <location>
        <begin position="61"/>
        <end position="167"/>
    </location>
</feature>
<keyword evidence="4 10" id="KW-0812">Transmembrane</keyword>
<dbReference type="GO" id="GO:0009279">
    <property type="term" value="C:cell outer membrane"/>
    <property type="evidence" value="ECO:0007669"/>
    <property type="project" value="UniProtKB-SubCell"/>
</dbReference>
<evidence type="ECO:0000256" key="10">
    <source>
        <dbReference type="PROSITE-ProRule" id="PRU01360"/>
    </source>
</evidence>
<name>A0A507ZQZ3_9FLAO</name>
<evidence type="ECO:0000256" key="8">
    <source>
        <dbReference type="ARBA" id="ARBA00023170"/>
    </source>
</evidence>
<feature type="domain" description="TonB-dependent receptor-like beta-barrel" evidence="12">
    <location>
        <begin position="208"/>
        <end position="635"/>
    </location>
</feature>
<dbReference type="Gene3D" id="2.40.170.20">
    <property type="entry name" value="TonB-dependent receptor, beta-barrel domain"/>
    <property type="match status" value="1"/>
</dbReference>
<keyword evidence="15" id="KW-1185">Reference proteome</keyword>
<dbReference type="EMBL" id="VIAR01000007">
    <property type="protein sequence ID" value="TQD38684.1"/>
    <property type="molecule type" value="Genomic_DNA"/>
</dbReference>
<keyword evidence="5" id="KW-0732">Signal</keyword>
<dbReference type="Gene3D" id="2.170.130.10">
    <property type="entry name" value="TonB-dependent receptor, plug domain"/>
    <property type="match status" value="1"/>
</dbReference>
<accession>A0A507ZQZ3</accession>
<dbReference type="Proteomes" id="UP000317169">
    <property type="component" value="Unassembled WGS sequence"/>
</dbReference>
<evidence type="ECO:0000256" key="2">
    <source>
        <dbReference type="ARBA" id="ARBA00022448"/>
    </source>
</evidence>
<evidence type="ECO:0000259" key="12">
    <source>
        <dbReference type="Pfam" id="PF00593"/>
    </source>
</evidence>
<dbReference type="PANTHER" id="PTHR30069:SF29">
    <property type="entry name" value="HEMOGLOBIN AND HEMOGLOBIN-HAPTOGLOBIN-BINDING PROTEIN 1-RELATED"/>
    <property type="match status" value="1"/>
</dbReference>
<keyword evidence="2 10" id="KW-0813">Transport</keyword>
<gene>
    <name evidence="14" type="ORF">FKR84_08535</name>
</gene>
<evidence type="ECO:0000256" key="11">
    <source>
        <dbReference type="RuleBase" id="RU003357"/>
    </source>
</evidence>
<evidence type="ECO:0000256" key="9">
    <source>
        <dbReference type="ARBA" id="ARBA00023237"/>
    </source>
</evidence>
<dbReference type="InterPro" id="IPR039426">
    <property type="entry name" value="TonB-dep_rcpt-like"/>
</dbReference>
<comment type="similarity">
    <text evidence="10 11">Belongs to the TonB-dependent receptor family.</text>
</comment>
<protein>
    <submittedName>
        <fullName evidence="14">TonB-dependent receptor</fullName>
    </submittedName>
</protein>
<evidence type="ECO:0000256" key="3">
    <source>
        <dbReference type="ARBA" id="ARBA00022452"/>
    </source>
</evidence>
<evidence type="ECO:0000256" key="1">
    <source>
        <dbReference type="ARBA" id="ARBA00004571"/>
    </source>
</evidence>
<evidence type="ECO:0000256" key="7">
    <source>
        <dbReference type="ARBA" id="ARBA00023136"/>
    </source>
</evidence>
<dbReference type="RefSeq" id="WP_141421879.1">
    <property type="nucleotide sequence ID" value="NZ_VIAR01000007.1"/>
</dbReference>
<evidence type="ECO:0000256" key="5">
    <source>
        <dbReference type="ARBA" id="ARBA00022729"/>
    </source>
</evidence>
<dbReference type="SUPFAM" id="SSF56935">
    <property type="entry name" value="Porins"/>
    <property type="match status" value="1"/>
</dbReference>
<sequence>MKIKLIPTTLISVKKLLTFMLLISLVLGNLTTLNAQETQTEKDTVGLQEVVLQMGRLQPMQDEGKIVTQITAAEIQQIPVNSISEILDFEPGLDIRQRGAADIQADISIRGGTFDQNMILLNGINVSNPQTGHNTLNLPIDLSAVDKIEIIKGAGAKLYGFNAFSGAVNFISGKQRYPLKVHLTGGDFGYLKTSAQSQFKTGKLFQHSVTTSYAKGDGDYDNTDFKTGNVFYHGKFNLQKAKIELMAGYADKAFGANSFFTPKFPNQFEETSTQLGALKFQQQFKNLNLQANAYAYRSNDRFELFRDNAPDWYAQHNYHQTDVLAGQVKANYYHAYGKTSLYTEIRQESIKSNVLGEATKDTISDRNWLYTPTKDGFFTKKYKRNIGDISLGHQLRFKDFVLNATLKTLFFENSAKLYPGADLAYSFNRSQELVFSVNSSMRLPTFTDLFYEGPTQKSNPNLKAEEAVTYDLSYQFKNPTIGFYTSVFYRDATNLIDWALAEDEEIYRSKNIASLSSYGLEVSARVNLTKWSSGVLQDLRIGYSFLENRQPNNNTVSSYINDYLKHKVNANLMLAPISGFTMSLGGVFQKRNGKFERYINTVSQGLQAYKSFVNLKANASYRVDKFTIFANLYNILDTEVYDYGNIPLPGRWLKIGVEYSI</sequence>
<keyword evidence="7 10" id="KW-0472">Membrane</keyword>
<dbReference type="PROSITE" id="PS52016">
    <property type="entry name" value="TONB_DEPENDENT_REC_3"/>
    <property type="match status" value="1"/>
</dbReference>
<dbReference type="GO" id="GO:0015344">
    <property type="term" value="F:siderophore uptake transmembrane transporter activity"/>
    <property type="evidence" value="ECO:0007669"/>
    <property type="project" value="TreeGrafter"/>
</dbReference>
<dbReference type="Pfam" id="PF07715">
    <property type="entry name" value="Plug"/>
    <property type="match status" value="1"/>
</dbReference>
<dbReference type="InterPro" id="IPR036942">
    <property type="entry name" value="Beta-barrel_TonB_sf"/>
</dbReference>
<dbReference type="InterPro" id="IPR000531">
    <property type="entry name" value="Beta-barrel_TonB"/>
</dbReference>
<keyword evidence="9 10" id="KW-0998">Cell outer membrane</keyword>
<comment type="caution">
    <text evidence="14">The sequence shown here is derived from an EMBL/GenBank/DDBJ whole genome shotgun (WGS) entry which is preliminary data.</text>
</comment>
<dbReference type="PANTHER" id="PTHR30069">
    <property type="entry name" value="TONB-DEPENDENT OUTER MEMBRANE RECEPTOR"/>
    <property type="match status" value="1"/>
</dbReference>
<dbReference type="AlphaFoldDB" id="A0A507ZQZ3"/>
<keyword evidence="3 10" id="KW-1134">Transmembrane beta strand</keyword>
<organism evidence="14 15">
    <name type="scientific">Haloflavibacter putidus</name>
    <dbReference type="NCBI Taxonomy" id="2576776"/>
    <lineage>
        <taxon>Bacteria</taxon>
        <taxon>Pseudomonadati</taxon>
        <taxon>Bacteroidota</taxon>
        <taxon>Flavobacteriia</taxon>
        <taxon>Flavobacteriales</taxon>
        <taxon>Flavobacteriaceae</taxon>
        <taxon>Haloflavibacter</taxon>
    </lineage>
</organism>
<keyword evidence="6 11" id="KW-0798">TonB box</keyword>
<dbReference type="OrthoDB" id="9758472at2"/>
<evidence type="ECO:0000259" key="13">
    <source>
        <dbReference type="Pfam" id="PF07715"/>
    </source>
</evidence>
<proteinExistence type="inferred from homology"/>